<organism evidence="2 3">
    <name type="scientific">Orbilia blumenaviensis</name>
    <dbReference type="NCBI Taxonomy" id="1796055"/>
    <lineage>
        <taxon>Eukaryota</taxon>
        <taxon>Fungi</taxon>
        <taxon>Dikarya</taxon>
        <taxon>Ascomycota</taxon>
        <taxon>Pezizomycotina</taxon>
        <taxon>Orbiliomycetes</taxon>
        <taxon>Orbiliales</taxon>
        <taxon>Orbiliaceae</taxon>
        <taxon>Orbilia</taxon>
    </lineage>
</organism>
<feature type="region of interest" description="Disordered" evidence="1">
    <location>
        <begin position="107"/>
        <end position="146"/>
    </location>
</feature>
<reference evidence="2 3" key="1">
    <citation type="submission" date="2019-10" db="EMBL/GenBank/DDBJ databases">
        <authorList>
            <person name="Palmer J.M."/>
        </authorList>
    </citation>
    <scope>NUCLEOTIDE SEQUENCE [LARGE SCALE GENOMIC DNA]</scope>
    <source>
        <strain evidence="2 3">TWF730</strain>
    </source>
</reference>
<gene>
    <name evidence="2" type="ORF">TWF730_009273</name>
</gene>
<evidence type="ECO:0000256" key="1">
    <source>
        <dbReference type="SAM" id="MobiDB-lite"/>
    </source>
</evidence>
<sequence length="348" mass="38710">MPPIFQPELPPPPLLCTPLPSRIPRPRGKSTLQALNLGICGLSLSSPLTPTPTLKSRAEDHSDLASNLRAKLHAISPRQPINSPTLSRGVSGLFSQAIEDTAFGESFKLPNATPTQESQDQDFHSQSATLFEDDSPRPPSVAVSHGEPPLVERVLKSPLRRKRLLRHLFRVGKLRSFSKFKRIERRSTIRMLQMSPGIIVLDFLIQSQRMAVKFAVREEVFAAVNMQSRKEKEEAIAKSNIERKIGEKVRRATNMAANTTTDHGSKILALEDILNEVETHGGKLGTRLLDEIQDVSAVYGNLLGVDEVDMEVILARNALQEVDDPEDDWMFAEERACLGESWHMTAFG</sequence>
<proteinExistence type="predicted"/>
<dbReference type="EMBL" id="JAVHNS010000006">
    <property type="protein sequence ID" value="KAK6352447.1"/>
    <property type="molecule type" value="Genomic_DNA"/>
</dbReference>
<dbReference type="Proteomes" id="UP001373714">
    <property type="component" value="Unassembled WGS sequence"/>
</dbReference>
<evidence type="ECO:0000313" key="3">
    <source>
        <dbReference type="Proteomes" id="UP001373714"/>
    </source>
</evidence>
<accession>A0AAV9UXU3</accession>
<keyword evidence="3" id="KW-1185">Reference proteome</keyword>
<feature type="compositionally biased region" description="Polar residues" evidence="1">
    <location>
        <begin position="112"/>
        <end position="129"/>
    </location>
</feature>
<comment type="caution">
    <text evidence="2">The sequence shown here is derived from an EMBL/GenBank/DDBJ whole genome shotgun (WGS) entry which is preliminary data.</text>
</comment>
<name>A0AAV9UXU3_9PEZI</name>
<evidence type="ECO:0000313" key="2">
    <source>
        <dbReference type="EMBL" id="KAK6352447.1"/>
    </source>
</evidence>
<dbReference type="AlphaFoldDB" id="A0AAV9UXU3"/>
<protein>
    <submittedName>
        <fullName evidence="2">Uncharacterized protein</fullName>
    </submittedName>
</protein>